<keyword evidence="3" id="KW-1185">Reference proteome</keyword>
<dbReference type="AlphaFoldDB" id="A0AAW0BSS9"/>
<evidence type="ECO:0000313" key="3">
    <source>
        <dbReference type="Proteomes" id="UP001383192"/>
    </source>
</evidence>
<sequence>MKFATPLIAALTFATTALAVPGKASIGSPEMWADVAAGTNVTIRVDVEPIPQNINEVGIAIGLQSCEQGKCFQTDDMLGTVVYQGKFNPVYNGSTPSLPPHENINVYIPADFPKGNAILGLANLALVGASSAPLYNTYNISVNVV</sequence>
<proteinExistence type="predicted"/>
<dbReference type="EMBL" id="JAYKXP010000080">
    <property type="protein sequence ID" value="KAK7029639.1"/>
    <property type="molecule type" value="Genomic_DNA"/>
</dbReference>
<feature type="signal peptide" evidence="1">
    <location>
        <begin position="1"/>
        <end position="19"/>
    </location>
</feature>
<dbReference type="Proteomes" id="UP001383192">
    <property type="component" value="Unassembled WGS sequence"/>
</dbReference>
<gene>
    <name evidence="2" type="ORF">VNI00_014337</name>
</gene>
<keyword evidence="1" id="KW-0732">Signal</keyword>
<evidence type="ECO:0000313" key="2">
    <source>
        <dbReference type="EMBL" id="KAK7029639.1"/>
    </source>
</evidence>
<reference evidence="2 3" key="1">
    <citation type="submission" date="2024-01" db="EMBL/GenBank/DDBJ databases">
        <title>A draft genome for a cacao thread blight-causing isolate of Paramarasmius palmivorus.</title>
        <authorList>
            <person name="Baruah I.K."/>
            <person name="Bukari Y."/>
            <person name="Amoako-Attah I."/>
            <person name="Meinhardt L.W."/>
            <person name="Bailey B.A."/>
            <person name="Cohen S.P."/>
        </authorList>
    </citation>
    <scope>NUCLEOTIDE SEQUENCE [LARGE SCALE GENOMIC DNA]</scope>
    <source>
        <strain evidence="2 3">GH-12</strain>
    </source>
</reference>
<dbReference type="Pfam" id="PF19271">
    <property type="entry name" value="Nis1"/>
    <property type="match status" value="1"/>
</dbReference>
<dbReference type="InterPro" id="IPR045469">
    <property type="entry name" value="Nis1"/>
</dbReference>
<accession>A0AAW0BSS9</accession>
<feature type="chain" id="PRO_5043698811" evidence="1">
    <location>
        <begin position="20"/>
        <end position="145"/>
    </location>
</feature>
<organism evidence="2 3">
    <name type="scientific">Paramarasmius palmivorus</name>
    <dbReference type="NCBI Taxonomy" id="297713"/>
    <lineage>
        <taxon>Eukaryota</taxon>
        <taxon>Fungi</taxon>
        <taxon>Dikarya</taxon>
        <taxon>Basidiomycota</taxon>
        <taxon>Agaricomycotina</taxon>
        <taxon>Agaricomycetes</taxon>
        <taxon>Agaricomycetidae</taxon>
        <taxon>Agaricales</taxon>
        <taxon>Marasmiineae</taxon>
        <taxon>Marasmiaceae</taxon>
        <taxon>Paramarasmius</taxon>
    </lineage>
</organism>
<protein>
    <submittedName>
        <fullName evidence="2">Uncharacterized protein</fullName>
    </submittedName>
</protein>
<evidence type="ECO:0000256" key="1">
    <source>
        <dbReference type="SAM" id="SignalP"/>
    </source>
</evidence>
<comment type="caution">
    <text evidence="2">The sequence shown here is derived from an EMBL/GenBank/DDBJ whole genome shotgun (WGS) entry which is preliminary data.</text>
</comment>
<name>A0AAW0BSS9_9AGAR</name>